<feature type="compositionally biased region" description="Pro residues" evidence="1">
    <location>
        <begin position="1"/>
        <end position="16"/>
    </location>
</feature>
<keyword evidence="2" id="KW-0472">Membrane</keyword>
<reference evidence="3" key="1">
    <citation type="journal article" date="2014" name="Int. J. Syst. Evol. Microbiol.">
        <title>Complete genome sequence of Corynebacterium casei LMG S-19264T (=DSM 44701T), isolated from a smear-ripened cheese.</title>
        <authorList>
            <consortium name="US DOE Joint Genome Institute (JGI-PGF)"/>
            <person name="Walter F."/>
            <person name="Albersmeier A."/>
            <person name="Kalinowski J."/>
            <person name="Ruckert C."/>
        </authorList>
    </citation>
    <scope>NUCLEOTIDE SEQUENCE</scope>
    <source>
        <strain evidence="3">JCM 4125</strain>
    </source>
</reference>
<keyword evidence="2" id="KW-1133">Transmembrane helix</keyword>
<accession>A0A918HN47</accession>
<feature type="transmembrane region" description="Helical" evidence="2">
    <location>
        <begin position="183"/>
        <end position="203"/>
    </location>
</feature>
<comment type="caution">
    <text evidence="3">The sequence shown here is derived from an EMBL/GenBank/DDBJ whole genome shotgun (WGS) entry which is preliminary data.</text>
</comment>
<organism evidence="3 4">
    <name type="scientific">Streptomyces phaeofaciens</name>
    <dbReference type="NCBI Taxonomy" id="68254"/>
    <lineage>
        <taxon>Bacteria</taxon>
        <taxon>Bacillati</taxon>
        <taxon>Actinomycetota</taxon>
        <taxon>Actinomycetes</taxon>
        <taxon>Kitasatosporales</taxon>
        <taxon>Streptomycetaceae</taxon>
        <taxon>Streptomyces</taxon>
    </lineage>
</organism>
<dbReference type="Proteomes" id="UP000646776">
    <property type="component" value="Unassembled WGS sequence"/>
</dbReference>
<feature type="compositionally biased region" description="Low complexity" evidence="1">
    <location>
        <begin position="30"/>
        <end position="41"/>
    </location>
</feature>
<evidence type="ECO:0000256" key="2">
    <source>
        <dbReference type="SAM" id="Phobius"/>
    </source>
</evidence>
<evidence type="ECO:0000256" key="1">
    <source>
        <dbReference type="SAM" id="MobiDB-lite"/>
    </source>
</evidence>
<name>A0A918HN47_9ACTN</name>
<dbReference type="EMBL" id="BMSA01000031">
    <property type="protein sequence ID" value="GGT85974.1"/>
    <property type="molecule type" value="Genomic_DNA"/>
</dbReference>
<keyword evidence="2" id="KW-0812">Transmembrane</keyword>
<evidence type="ECO:0000313" key="4">
    <source>
        <dbReference type="Proteomes" id="UP000646776"/>
    </source>
</evidence>
<keyword evidence="4" id="KW-1185">Reference proteome</keyword>
<feature type="region of interest" description="Disordered" evidence="1">
    <location>
        <begin position="1"/>
        <end position="73"/>
    </location>
</feature>
<feature type="compositionally biased region" description="Low complexity" evidence="1">
    <location>
        <begin position="48"/>
        <end position="73"/>
    </location>
</feature>
<dbReference type="RefSeq" id="WP_189717148.1">
    <property type="nucleotide sequence ID" value="NZ_BMSA01000031.1"/>
</dbReference>
<feature type="transmembrane region" description="Helical" evidence="2">
    <location>
        <begin position="134"/>
        <end position="155"/>
    </location>
</feature>
<sequence length="204" mass="21371">MATPYPPQHPAQPNQPVPQGGYAPNGAQHPAYAGYAQQGPYAQPPAQPHVQGPPQAPAQAYGQPQPAYGPGASVPPGAPGCRVCGAFPAAADVTIRQHTGLLVAMRTDKAQGPLCRTCATAIHRQMTTKTLAGGWFSPMSLFLLCWLTLAANVHAHFKIAKLPHPAPTPATLHPGKPILQRPLAYVGLSLIAGWVLFLVVRGLS</sequence>
<protein>
    <submittedName>
        <fullName evidence="3">Uncharacterized protein</fullName>
    </submittedName>
</protein>
<reference evidence="3" key="2">
    <citation type="submission" date="2020-09" db="EMBL/GenBank/DDBJ databases">
        <authorList>
            <person name="Sun Q."/>
            <person name="Ohkuma M."/>
        </authorList>
    </citation>
    <scope>NUCLEOTIDE SEQUENCE</scope>
    <source>
        <strain evidence="3">JCM 4125</strain>
    </source>
</reference>
<proteinExistence type="predicted"/>
<gene>
    <name evidence="3" type="ORF">GCM10010226_75760</name>
</gene>
<dbReference type="AlphaFoldDB" id="A0A918HN47"/>
<evidence type="ECO:0000313" key="3">
    <source>
        <dbReference type="EMBL" id="GGT85974.1"/>
    </source>
</evidence>